<dbReference type="AlphaFoldDB" id="A0AAD5MK66"/>
<comment type="caution">
    <text evidence="2">The sequence shown here is derived from an EMBL/GenBank/DDBJ whole genome shotgun (WGS) entry which is preliminary data.</text>
</comment>
<evidence type="ECO:0000256" key="1">
    <source>
        <dbReference type="SAM" id="MobiDB-lite"/>
    </source>
</evidence>
<organism evidence="2 3">
    <name type="scientific">Parelaphostrongylus tenuis</name>
    <name type="common">Meningeal worm</name>
    <dbReference type="NCBI Taxonomy" id="148309"/>
    <lineage>
        <taxon>Eukaryota</taxon>
        <taxon>Metazoa</taxon>
        <taxon>Ecdysozoa</taxon>
        <taxon>Nematoda</taxon>
        <taxon>Chromadorea</taxon>
        <taxon>Rhabditida</taxon>
        <taxon>Rhabditina</taxon>
        <taxon>Rhabditomorpha</taxon>
        <taxon>Strongyloidea</taxon>
        <taxon>Metastrongylidae</taxon>
        <taxon>Parelaphostrongylus</taxon>
    </lineage>
</organism>
<accession>A0AAD5MK66</accession>
<evidence type="ECO:0000313" key="3">
    <source>
        <dbReference type="Proteomes" id="UP001196413"/>
    </source>
</evidence>
<proteinExistence type="predicted"/>
<evidence type="ECO:0000313" key="2">
    <source>
        <dbReference type="EMBL" id="KAJ1360002.1"/>
    </source>
</evidence>
<sequence>MKSDPGGLPTLSAIVSHRRARAATSDNRLSDVKCEVVEKWTSGDDDVEISEHFRVRIQTYKSWASLIARKSCTAILQDGFKADLLNDLTMIINWLSATDEESRTIVESNYDDRPLELGTALYLLNLMGLGQQRRLRGPTITAFREMIAVLCGGLRGRVPYLDSFASFTEVSRFSDQEASEAIVKTVDDLLNPASNATTNSSLNATALENLDPSEDMLDMKPAPIFFKMELNDTEADEEPCMSCSPSESAETTYAIVEGPSASNEIVVETSVDYTGTSQCEHSPPKSSSVKSRRGSDYLDLTAT</sequence>
<dbReference type="Proteomes" id="UP001196413">
    <property type="component" value="Unassembled WGS sequence"/>
</dbReference>
<reference evidence="2" key="1">
    <citation type="submission" date="2021-06" db="EMBL/GenBank/DDBJ databases">
        <title>Parelaphostrongylus tenuis whole genome reference sequence.</title>
        <authorList>
            <person name="Garwood T.J."/>
            <person name="Larsen P.A."/>
            <person name="Fountain-Jones N.M."/>
            <person name="Garbe J.R."/>
            <person name="Macchietto M.G."/>
            <person name="Kania S.A."/>
            <person name="Gerhold R.W."/>
            <person name="Richards J.E."/>
            <person name="Wolf T.M."/>
        </authorList>
    </citation>
    <scope>NUCLEOTIDE SEQUENCE</scope>
    <source>
        <strain evidence="2">MNPRO001-30</strain>
        <tissue evidence="2">Meninges</tissue>
    </source>
</reference>
<protein>
    <submittedName>
        <fullName evidence="2">Uncharacterized protein</fullName>
    </submittedName>
</protein>
<dbReference type="EMBL" id="JAHQIW010003758">
    <property type="protein sequence ID" value="KAJ1360002.1"/>
    <property type="molecule type" value="Genomic_DNA"/>
</dbReference>
<feature type="region of interest" description="Disordered" evidence="1">
    <location>
        <begin position="272"/>
        <end position="303"/>
    </location>
</feature>
<name>A0AAD5MK66_PARTN</name>
<keyword evidence="3" id="KW-1185">Reference proteome</keyword>
<gene>
    <name evidence="2" type="ORF">KIN20_018854</name>
</gene>